<sequence>MNMLLHWEYLIAGRPRDHKGWDGNGGIPAQHTPVNGSREIGRGVGYRKYSEQLSGYPTIQSAMEGGNRSKHFPFSRSRERLPLIEKEAYLPMITRAVPIAPIASLPVPFTNIPDVETDPKPFDRDRVAIADPFRDRNPVLGTPILVATAPKPCLQKWKLGVPISTQKSMISDTGAFEFAKRFCVKGGRVDLSAMSARCLLAYHHPYGLMAICKKYPFITKSELSLPYLRGFIISFLLKEMKPSDLKVAPDELFPTKRVRDFLEWSFLRNWMKDWLRYVHWYWSVANSPDVSLSYFFSASVYEKEWRIRRESRLCLPFVIFRSRLGKGRVDYLWELSRRSRWSCAVVLPNRSVGDAFVWYSKLFSYLYRFATVWLDTMRWQPQLGSMGMKVEGAGKKRLFPIGSPLYQALVRPIHDWAMTVLARFKMDGLFGNPFATSWTFILCSLVFQLPVYKGYRSSVVTFTKGQPLGFLSSWPLFTLTHHMLVWIAAVWHDEALRLCHSWRRIAVTGAGAGKRLFLKEGNRRDYLQLLLPAFELAADLD</sequence>
<dbReference type="Proteomes" id="UP000813462">
    <property type="component" value="Unassembled WGS sequence"/>
</dbReference>
<gene>
    <name evidence="1" type="ORF">FEM48_ZijujMtG0004900</name>
</gene>
<comment type="caution">
    <text evidence="1">The sequence shown here is derived from an EMBL/GenBank/DDBJ whole genome shotgun (WGS) entry which is preliminary data.</text>
</comment>
<evidence type="ECO:0000313" key="2">
    <source>
        <dbReference type="Proteomes" id="UP000813462"/>
    </source>
</evidence>
<dbReference type="PANTHER" id="PTHR34456">
    <property type="entry name" value="MITOVIRUS RNA-DEPENDENT RNA POLYMERASE"/>
    <property type="match status" value="1"/>
</dbReference>
<dbReference type="PANTHER" id="PTHR34456:SF13">
    <property type="entry name" value="REVERSE TRANSCRIPTASE DOMAIN-CONTAINING PROTEIN"/>
    <property type="match status" value="1"/>
</dbReference>
<dbReference type="AlphaFoldDB" id="A0A978UA88"/>
<protein>
    <submittedName>
        <fullName evidence="1">Uncharacterized protein</fullName>
    </submittedName>
</protein>
<dbReference type="Pfam" id="PF05919">
    <property type="entry name" value="Mitovir_RNA_pol"/>
    <property type="match status" value="1"/>
</dbReference>
<name>A0A978UA88_ZIZJJ</name>
<reference evidence="1" key="1">
    <citation type="journal article" date="2021" name="Front. Plant Sci.">
        <title>Chromosome-Scale Genome Assembly for Chinese Sour Jujube and Insights Into Its Genome Evolution and Domestication Signature.</title>
        <authorList>
            <person name="Shen L.-Y."/>
            <person name="Luo H."/>
            <person name="Wang X.-L."/>
            <person name="Wang X.-M."/>
            <person name="Qiu X.-J."/>
            <person name="Liu H."/>
            <person name="Zhou S.-S."/>
            <person name="Jia K.-H."/>
            <person name="Nie S."/>
            <person name="Bao Y.-T."/>
            <person name="Zhang R.-G."/>
            <person name="Yun Q.-Z."/>
            <person name="Chai Y.-H."/>
            <person name="Lu J.-Y."/>
            <person name="Li Y."/>
            <person name="Zhao S.-W."/>
            <person name="Mao J.-F."/>
            <person name="Jia S.-G."/>
            <person name="Mao Y.-M."/>
        </authorList>
    </citation>
    <scope>NUCLEOTIDE SEQUENCE</scope>
    <source>
        <strain evidence="1">AT0</strain>
        <tissue evidence="1">Leaf</tissue>
    </source>
</reference>
<dbReference type="EMBL" id="JAEACU010000014">
    <property type="protein sequence ID" value="KAH7511618.1"/>
    <property type="molecule type" value="Genomic_DNA"/>
</dbReference>
<dbReference type="InterPro" id="IPR008686">
    <property type="entry name" value="RNA_pol_mitovir"/>
</dbReference>
<geneLocation type="mitochondrion" evidence="1"/>
<evidence type="ECO:0000313" key="1">
    <source>
        <dbReference type="EMBL" id="KAH7511618.1"/>
    </source>
</evidence>
<organism evidence="1 2">
    <name type="scientific">Ziziphus jujuba var. spinosa</name>
    <dbReference type="NCBI Taxonomy" id="714518"/>
    <lineage>
        <taxon>Eukaryota</taxon>
        <taxon>Viridiplantae</taxon>
        <taxon>Streptophyta</taxon>
        <taxon>Embryophyta</taxon>
        <taxon>Tracheophyta</taxon>
        <taxon>Spermatophyta</taxon>
        <taxon>Magnoliopsida</taxon>
        <taxon>eudicotyledons</taxon>
        <taxon>Gunneridae</taxon>
        <taxon>Pentapetalae</taxon>
        <taxon>rosids</taxon>
        <taxon>fabids</taxon>
        <taxon>Rosales</taxon>
        <taxon>Rhamnaceae</taxon>
        <taxon>Paliureae</taxon>
        <taxon>Ziziphus</taxon>
    </lineage>
</organism>
<accession>A0A978UA88</accession>
<keyword evidence="1" id="KW-0496">Mitochondrion</keyword>
<proteinExistence type="predicted"/>